<feature type="binding site" evidence="13">
    <location>
        <position position="107"/>
    </location>
    <ligand>
        <name>sn-glycerol 3-phosphate</name>
        <dbReference type="ChEBI" id="CHEBI:57597"/>
    </ligand>
</feature>
<dbReference type="InterPro" id="IPR006109">
    <property type="entry name" value="G3P_DH_NAD-dep_C"/>
</dbReference>
<feature type="domain" description="Glycerol-3-phosphate dehydrogenase NAD-dependent N-terminal" evidence="18">
    <location>
        <begin position="4"/>
        <end position="162"/>
    </location>
</feature>
<comment type="function">
    <text evidence="13">Catalyzes the reduction of the glycolytic intermediate dihydroxyacetone phosphate (DHAP) to sn-glycerol 3-phosphate (G3P), the key precursor for phospholipid synthesis.</text>
</comment>
<feature type="domain" description="Glycerol-3-phosphate dehydrogenase NAD-dependent C-terminal" evidence="19">
    <location>
        <begin position="182"/>
        <end position="322"/>
    </location>
</feature>
<dbReference type="UniPathway" id="UPA00940"/>
<feature type="binding site" evidence="16">
    <location>
        <position position="33"/>
    </location>
    <ligand>
        <name>NAD(+)</name>
        <dbReference type="ChEBI" id="CHEBI:57540"/>
    </ligand>
</feature>
<feature type="active site" description="Proton acceptor" evidence="13 14">
    <location>
        <position position="193"/>
    </location>
</feature>
<dbReference type="EMBL" id="JACNLL010000047">
    <property type="protein sequence ID" value="MBC8199327.1"/>
    <property type="molecule type" value="Genomic_DNA"/>
</dbReference>
<keyword evidence="13" id="KW-0963">Cytoplasm</keyword>
<feature type="binding site" evidence="13">
    <location>
        <position position="107"/>
    </location>
    <ligand>
        <name>NADPH</name>
        <dbReference type="ChEBI" id="CHEBI:57783"/>
    </ligand>
</feature>
<dbReference type="GO" id="GO:0005975">
    <property type="term" value="P:carbohydrate metabolic process"/>
    <property type="evidence" value="ECO:0007669"/>
    <property type="project" value="InterPro"/>
</dbReference>
<dbReference type="InterPro" id="IPR036291">
    <property type="entry name" value="NAD(P)-bd_dom_sf"/>
</dbReference>
<comment type="subcellular location">
    <subcellularLocation>
        <location evidence="13">Cytoplasm</location>
    </subcellularLocation>
</comment>
<evidence type="ECO:0000256" key="15">
    <source>
        <dbReference type="PIRSR" id="PIRSR000114-2"/>
    </source>
</evidence>
<dbReference type="HAMAP" id="MF_00394">
    <property type="entry name" value="NAD_Glyc3P_dehydrog"/>
    <property type="match status" value="1"/>
</dbReference>
<evidence type="ECO:0000259" key="19">
    <source>
        <dbReference type="Pfam" id="PF07479"/>
    </source>
</evidence>
<dbReference type="GO" id="GO:0051287">
    <property type="term" value="F:NAD binding"/>
    <property type="evidence" value="ECO:0007669"/>
    <property type="project" value="InterPro"/>
</dbReference>
<feature type="binding site" evidence="13">
    <location>
        <position position="257"/>
    </location>
    <ligand>
        <name>sn-glycerol 3-phosphate</name>
        <dbReference type="ChEBI" id="CHEBI:57597"/>
    </ligand>
</feature>
<evidence type="ECO:0000256" key="12">
    <source>
        <dbReference type="ARBA" id="ARBA00080511"/>
    </source>
</evidence>
<feature type="binding site" evidence="15">
    <location>
        <begin position="257"/>
        <end position="258"/>
    </location>
    <ligand>
        <name>substrate</name>
    </ligand>
</feature>
<dbReference type="NCBIfam" id="NF000942">
    <property type="entry name" value="PRK00094.1-4"/>
    <property type="match status" value="1"/>
</dbReference>
<dbReference type="PIRSF" id="PIRSF000114">
    <property type="entry name" value="Glycerol-3-P_dh"/>
    <property type="match status" value="1"/>
</dbReference>
<dbReference type="GO" id="GO:0046167">
    <property type="term" value="P:glycerol-3-phosphate biosynthetic process"/>
    <property type="evidence" value="ECO:0007669"/>
    <property type="project" value="UniProtKB-UniRule"/>
</dbReference>
<evidence type="ECO:0000256" key="13">
    <source>
        <dbReference type="HAMAP-Rule" id="MF_00394"/>
    </source>
</evidence>
<comment type="catalytic activity">
    <reaction evidence="9">
        <text>sn-glycerol 3-phosphate + NADP(+) = dihydroxyacetone phosphate + NADPH + H(+)</text>
        <dbReference type="Rhea" id="RHEA:11096"/>
        <dbReference type="ChEBI" id="CHEBI:15378"/>
        <dbReference type="ChEBI" id="CHEBI:57597"/>
        <dbReference type="ChEBI" id="CHEBI:57642"/>
        <dbReference type="ChEBI" id="CHEBI:57783"/>
        <dbReference type="ChEBI" id="CHEBI:58349"/>
        <dbReference type="EC" id="1.1.1.94"/>
    </reaction>
    <physiologicalReaction direction="right-to-left" evidence="9">
        <dbReference type="Rhea" id="RHEA:11098"/>
    </physiologicalReaction>
</comment>
<evidence type="ECO:0000256" key="1">
    <source>
        <dbReference type="ARBA" id="ARBA00011009"/>
    </source>
</evidence>
<dbReference type="NCBIfam" id="NF000940">
    <property type="entry name" value="PRK00094.1-2"/>
    <property type="match status" value="1"/>
</dbReference>
<keyword evidence="3 13" id="KW-0521">NADP</keyword>
<feature type="binding site" evidence="13">
    <location>
        <position position="13"/>
    </location>
    <ligand>
        <name>NADPH</name>
        <dbReference type="ChEBI" id="CHEBI:57783"/>
    </ligand>
</feature>
<dbReference type="GO" id="GO:0005829">
    <property type="term" value="C:cytosol"/>
    <property type="evidence" value="ECO:0007669"/>
    <property type="project" value="TreeGrafter"/>
</dbReference>
<feature type="binding site" evidence="16">
    <location>
        <position position="142"/>
    </location>
    <ligand>
        <name>NAD(+)</name>
        <dbReference type="ChEBI" id="CHEBI:57540"/>
    </ligand>
</feature>
<evidence type="ECO:0000256" key="4">
    <source>
        <dbReference type="ARBA" id="ARBA00023002"/>
    </source>
</evidence>
<evidence type="ECO:0000256" key="11">
    <source>
        <dbReference type="ARBA" id="ARBA00069372"/>
    </source>
</evidence>
<sequence length="337" mass="36568">MSTKIGVVGGGSWGTTLADLLGRKGFNIDLWVFEAEIIKQIKELRENRLFLPGISLSSNICPSNDLSRVVSGKDLVLIVVPSHFMRETSHAIAGYVSKDTIIVSASKGIENKTHLTMSGVLKETLPKIPEKHIAALSGPSFAREVASNVPTLVAVASKDKKTAAFVQHVFATDLFRVYTNNDIIGVELGGSVKNVIAIASGMIDGLGLGLNTRAALITRGLTEIRRLGLRLGANPRTFTGLTGVGDLILTCTGKLSRNYTVGKQLGQGKKLQDILSKMRMVAEGIKTAKSVYNLSRKINVEMPISHEIYHILYDDASPKEALHKLMTRDLKHELDEL</sequence>
<comment type="similarity">
    <text evidence="1 13 17">Belongs to the NAD-dependent glycerol-3-phosphate dehydrogenase family.</text>
</comment>
<dbReference type="NCBIfam" id="NF000941">
    <property type="entry name" value="PRK00094.1-3"/>
    <property type="match status" value="1"/>
</dbReference>
<feature type="binding site" evidence="13">
    <location>
        <position position="281"/>
    </location>
    <ligand>
        <name>NADPH</name>
        <dbReference type="ChEBI" id="CHEBI:57783"/>
    </ligand>
</feature>
<feature type="binding site" evidence="13">
    <location>
        <position position="258"/>
    </location>
    <ligand>
        <name>sn-glycerol 3-phosphate</name>
        <dbReference type="ChEBI" id="CHEBI:57597"/>
    </ligand>
</feature>
<feature type="binding site" evidence="13">
    <location>
        <position position="142"/>
    </location>
    <ligand>
        <name>NADPH</name>
        <dbReference type="ChEBI" id="CHEBI:57783"/>
    </ligand>
</feature>
<keyword evidence="5 13" id="KW-0520">NAD</keyword>
<dbReference type="PRINTS" id="PR00077">
    <property type="entry name" value="GPDHDRGNASE"/>
</dbReference>
<dbReference type="Pfam" id="PF07479">
    <property type="entry name" value="NAD_Gly3P_dh_C"/>
    <property type="match status" value="1"/>
</dbReference>
<dbReference type="GO" id="GO:0047952">
    <property type="term" value="F:glycerol-3-phosphate dehydrogenase [NAD(P)+] activity"/>
    <property type="evidence" value="ECO:0007669"/>
    <property type="project" value="UniProtKB-UniRule"/>
</dbReference>
<feature type="binding site" evidence="15">
    <location>
        <position position="107"/>
    </location>
    <ligand>
        <name>substrate</name>
    </ligand>
</feature>
<keyword evidence="8 13" id="KW-1208">Phospholipid metabolism</keyword>
<dbReference type="InterPro" id="IPR011128">
    <property type="entry name" value="G3P_DH_NAD-dep_N"/>
</dbReference>
<dbReference type="Proteomes" id="UP000603545">
    <property type="component" value="Unassembled WGS sequence"/>
</dbReference>
<comment type="pathway">
    <text evidence="13">Membrane lipid metabolism; glycerophospholipid metabolism.</text>
</comment>
<keyword evidence="6 13" id="KW-0443">Lipid metabolism</keyword>
<evidence type="ECO:0000256" key="16">
    <source>
        <dbReference type="PIRSR" id="PIRSR000114-3"/>
    </source>
</evidence>
<name>A0A8J6N6C5_9BACT</name>
<evidence type="ECO:0000313" key="20">
    <source>
        <dbReference type="EMBL" id="MBC8199327.1"/>
    </source>
</evidence>
<evidence type="ECO:0000259" key="18">
    <source>
        <dbReference type="Pfam" id="PF01210"/>
    </source>
</evidence>
<dbReference type="Gene3D" id="1.10.1040.10">
    <property type="entry name" value="N-(1-d-carboxylethyl)-l-norvaline Dehydrogenase, domain 2"/>
    <property type="match status" value="1"/>
</dbReference>
<feature type="binding site" evidence="13">
    <location>
        <position position="256"/>
    </location>
    <ligand>
        <name>sn-glycerol 3-phosphate</name>
        <dbReference type="ChEBI" id="CHEBI:57597"/>
    </ligand>
</feature>
<dbReference type="PANTHER" id="PTHR11728:SF1">
    <property type="entry name" value="GLYCEROL-3-PHOSPHATE DEHYDROGENASE [NAD(+)] 2, CHLOROPLASTIC"/>
    <property type="match status" value="1"/>
</dbReference>
<feature type="binding site" evidence="13">
    <location>
        <position position="193"/>
    </location>
    <ligand>
        <name>sn-glycerol 3-phosphate</name>
        <dbReference type="ChEBI" id="CHEBI:57597"/>
    </ligand>
</feature>
<feature type="binding site" evidence="16">
    <location>
        <begin position="9"/>
        <end position="14"/>
    </location>
    <ligand>
        <name>NAD(+)</name>
        <dbReference type="ChEBI" id="CHEBI:57540"/>
    </ligand>
</feature>
<keyword evidence="13" id="KW-0547">Nucleotide-binding</keyword>
<dbReference type="SUPFAM" id="SSF51735">
    <property type="entry name" value="NAD(P)-binding Rossmann-fold domains"/>
    <property type="match status" value="1"/>
</dbReference>
<feature type="binding site" evidence="13">
    <location>
        <position position="140"/>
    </location>
    <ligand>
        <name>sn-glycerol 3-phosphate</name>
        <dbReference type="ChEBI" id="CHEBI:57597"/>
    </ligand>
</feature>
<evidence type="ECO:0000256" key="9">
    <source>
        <dbReference type="ARBA" id="ARBA00052716"/>
    </source>
</evidence>
<accession>A0A8J6N6C5</accession>
<dbReference type="InterPro" id="IPR013328">
    <property type="entry name" value="6PGD_dom2"/>
</dbReference>
<protein>
    <recommendedName>
        <fullName evidence="11 13">Glycerol-3-phosphate dehydrogenase [NAD(P)+]</fullName>
        <ecNumber evidence="10 13">1.1.1.94</ecNumber>
    </recommendedName>
    <alternativeName>
        <fullName evidence="13">NAD(P)(+)-dependent glycerol-3-phosphate dehydrogenase</fullName>
    </alternativeName>
    <alternativeName>
        <fullName evidence="12 13">NAD(P)H-dependent dihydroxyacetone-phosphate reductase</fullName>
    </alternativeName>
</protein>
<reference evidence="20 21" key="1">
    <citation type="submission" date="2020-08" db="EMBL/GenBank/DDBJ databases">
        <title>Bridging the membrane lipid divide: bacteria of the FCB group superphylum have the potential to synthesize archaeal ether lipids.</title>
        <authorList>
            <person name="Villanueva L."/>
            <person name="Von Meijenfeldt F.A.B."/>
            <person name="Westbye A.B."/>
            <person name="Yadav S."/>
            <person name="Hopmans E.C."/>
            <person name="Dutilh B.E."/>
            <person name="Sinninghe Damste J.S."/>
        </authorList>
    </citation>
    <scope>NUCLEOTIDE SEQUENCE [LARGE SCALE GENOMIC DNA]</scope>
    <source>
        <strain evidence="20">NIOZ-UU82</strain>
    </source>
</reference>
<organism evidence="20 21">
    <name type="scientific">Candidatus Desulfaltia bathyphila</name>
    <dbReference type="NCBI Taxonomy" id="2841697"/>
    <lineage>
        <taxon>Bacteria</taxon>
        <taxon>Pseudomonadati</taxon>
        <taxon>Thermodesulfobacteriota</taxon>
        <taxon>Desulfobacteria</taxon>
        <taxon>Desulfobacterales</taxon>
        <taxon>Desulfobacterales incertae sedis</taxon>
        <taxon>Candidatus Desulfaltia</taxon>
    </lineage>
</organism>
<evidence type="ECO:0000256" key="2">
    <source>
        <dbReference type="ARBA" id="ARBA00022516"/>
    </source>
</evidence>
<evidence type="ECO:0000256" key="17">
    <source>
        <dbReference type="RuleBase" id="RU000437"/>
    </source>
</evidence>
<keyword evidence="7 13" id="KW-0594">Phospholipid biosynthesis</keyword>
<feature type="binding site" evidence="16">
    <location>
        <position position="84"/>
    </location>
    <ligand>
        <name>NAD(+)</name>
        <dbReference type="ChEBI" id="CHEBI:57540"/>
    </ligand>
</feature>
<dbReference type="EC" id="1.1.1.94" evidence="10 13"/>
<dbReference type="FunFam" id="1.10.1040.10:FF:000001">
    <property type="entry name" value="Glycerol-3-phosphate dehydrogenase [NAD(P)+]"/>
    <property type="match status" value="1"/>
</dbReference>
<evidence type="ECO:0000256" key="10">
    <source>
        <dbReference type="ARBA" id="ARBA00066687"/>
    </source>
</evidence>
<gene>
    <name evidence="13" type="primary">gpsA</name>
    <name evidence="20" type="ORF">H8E80_04685</name>
</gene>
<feature type="binding site" evidence="13">
    <location>
        <position position="257"/>
    </location>
    <ligand>
        <name>NADPH</name>
        <dbReference type="ChEBI" id="CHEBI:57783"/>
    </ligand>
</feature>
<comment type="caution">
    <text evidence="20">The sequence shown here is derived from an EMBL/GenBank/DDBJ whole genome shotgun (WGS) entry which is preliminary data.</text>
</comment>
<comment type="caution">
    <text evidence="13">Lacks conserved residue(s) required for the propagation of feature annotation.</text>
</comment>
<evidence type="ECO:0000256" key="3">
    <source>
        <dbReference type="ARBA" id="ARBA00022857"/>
    </source>
</evidence>
<evidence type="ECO:0000256" key="8">
    <source>
        <dbReference type="ARBA" id="ARBA00023264"/>
    </source>
</evidence>
<feature type="binding site" evidence="13">
    <location>
        <position position="283"/>
    </location>
    <ligand>
        <name>NADPH</name>
        <dbReference type="ChEBI" id="CHEBI:57783"/>
    </ligand>
</feature>
<dbReference type="GO" id="GO:0006650">
    <property type="term" value="P:glycerophospholipid metabolic process"/>
    <property type="evidence" value="ECO:0007669"/>
    <property type="project" value="UniProtKB-UniRule"/>
</dbReference>
<dbReference type="AlphaFoldDB" id="A0A8J6N6C5"/>
<feature type="binding site" evidence="13">
    <location>
        <position position="138"/>
    </location>
    <ligand>
        <name>sn-glycerol 3-phosphate</name>
        <dbReference type="ChEBI" id="CHEBI:57597"/>
    </ligand>
</feature>
<dbReference type="InterPro" id="IPR008927">
    <property type="entry name" value="6-PGluconate_DH-like_C_sf"/>
</dbReference>
<dbReference type="PANTHER" id="PTHR11728">
    <property type="entry name" value="GLYCEROL-3-PHOSPHATE DEHYDROGENASE"/>
    <property type="match status" value="1"/>
</dbReference>
<evidence type="ECO:0000256" key="5">
    <source>
        <dbReference type="ARBA" id="ARBA00023027"/>
    </source>
</evidence>
<dbReference type="GO" id="GO:0046168">
    <property type="term" value="P:glycerol-3-phosphate catabolic process"/>
    <property type="evidence" value="ECO:0007669"/>
    <property type="project" value="InterPro"/>
</dbReference>
<evidence type="ECO:0000256" key="14">
    <source>
        <dbReference type="PIRSR" id="PIRSR000114-1"/>
    </source>
</evidence>
<keyword evidence="2 13" id="KW-0444">Lipid biosynthesis</keyword>
<comment type="catalytic activity">
    <reaction evidence="13">
        <text>sn-glycerol 3-phosphate + NAD(+) = dihydroxyacetone phosphate + NADH + H(+)</text>
        <dbReference type="Rhea" id="RHEA:11092"/>
        <dbReference type="ChEBI" id="CHEBI:15378"/>
        <dbReference type="ChEBI" id="CHEBI:57540"/>
        <dbReference type="ChEBI" id="CHEBI:57597"/>
        <dbReference type="ChEBI" id="CHEBI:57642"/>
        <dbReference type="ChEBI" id="CHEBI:57945"/>
        <dbReference type="EC" id="1.1.1.94"/>
    </reaction>
</comment>
<keyword evidence="4 13" id="KW-0560">Oxidoreductase</keyword>
<dbReference type="SUPFAM" id="SSF48179">
    <property type="entry name" value="6-phosphogluconate dehydrogenase C-terminal domain-like"/>
    <property type="match status" value="1"/>
</dbReference>
<feature type="binding site" evidence="13">
    <location>
        <position position="246"/>
    </location>
    <ligand>
        <name>sn-glycerol 3-phosphate</name>
        <dbReference type="ChEBI" id="CHEBI:57597"/>
    </ligand>
</feature>
<dbReference type="GO" id="GO:0008654">
    <property type="term" value="P:phospholipid biosynthetic process"/>
    <property type="evidence" value="ECO:0007669"/>
    <property type="project" value="UniProtKB-KW"/>
</dbReference>
<dbReference type="PROSITE" id="PS00957">
    <property type="entry name" value="NAD_G3PDH"/>
    <property type="match status" value="1"/>
</dbReference>
<feature type="binding site" evidence="13">
    <location>
        <position position="12"/>
    </location>
    <ligand>
        <name>NADPH</name>
        <dbReference type="ChEBI" id="CHEBI:57783"/>
    </ligand>
</feature>
<dbReference type="InterPro" id="IPR006168">
    <property type="entry name" value="G3P_DH_NAD-dep"/>
</dbReference>
<evidence type="ECO:0000313" key="21">
    <source>
        <dbReference type="Proteomes" id="UP000603545"/>
    </source>
</evidence>
<dbReference type="FunFam" id="3.40.50.720:FF:000019">
    <property type="entry name" value="Glycerol-3-phosphate dehydrogenase [NAD(P)+]"/>
    <property type="match status" value="1"/>
</dbReference>
<dbReference type="Pfam" id="PF01210">
    <property type="entry name" value="NAD_Gly3P_dh_N"/>
    <property type="match status" value="1"/>
</dbReference>
<dbReference type="Gene3D" id="3.40.50.720">
    <property type="entry name" value="NAD(P)-binding Rossmann-like Domain"/>
    <property type="match status" value="1"/>
</dbReference>
<evidence type="ECO:0000256" key="6">
    <source>
        <dbReference type="ARBA" id="ARBA00023098"/>
    </source>
</evidence>
<proteinExistence type="inferred from homology"/>
<evidence type="ECO:0000256" key="7">
    <source>
        <dbReference type="ARBA" id="ARBA00023209"/>
    </source>
</evidence>
<feature type="binding site" evidence="16">
    <location>
        <position position="257"/>
    </location>
    <ligand>
        <name>NAD(+)</name>
        <dbReference type="ChEBI" id="CHEBI:57540"/>
    </ligand>
</feature>